<evidence type="ECO:0000313" key="8">
    <source>
        <dbReference type="EMBL" id="JAG12417.1"/>
    </source>
</evidence>
<evidence type="ECO:0000256" key="1">
    <source>
        <dbReference type="ARBA" id="ARBA00002508"/>
    </source>
</evidence>
<keyword evidence="3" id="KW-0221">Differentiation</keyword>
<reference evidence="13" key="2">
    <citation type="submission" date="2014-07" db="EMBL/GenBank/DDBJ databases">
        <authorList>
            <person name="Hull J."/>
        </authorList>
    </citation>
    <scope>NUCLEOTIDE SEQUENCE</scope>
</reference>
<evidence type="ECO:0000256" key="5">
    <source>
        <dbReference type="ARBA" id="ARBA00068494"/>
    </source>
</evidence>
<dbReference type="EMBL" id="GDHC01015863">
    <property type="protein sequence ID" value="JAQ02766.1"/>
    <property type="molecule type" value="Transcribed_RNA"/>
</dbReference>
<dbReference type="SUPFAM" id="SSF143724">
    <property type="entry name" value="PHP14-like"/>
    <property type="match status" value="1"/>
</dbReference>
<dbReference type="GO" id="GO:0030154">
    <property type="term" value="P:cell differentiation"/>
    <property type="evidence" value="ECO:0007669"/>
    <property type="project" value="UniProtKB-KW"/>
</dbReference>
<name>A0A0A9ZD48_LYGHE</name>
<comment type="function">
    <text evidence="1">JanA and janB regulate somatic sex differentiation.</text>
</comment>
<feature type="active site" description="Proton acceptor" evidence="6">
    <location>
        <position position="77"/>
    </location>
</feature>
<evidence type="ECO:0000313" key="12">
    <source>
        <dbReference type="EMBL" id="JAG39723.1"/>
    </source>
</evidence>
<keyword evidence="4" id="KW-0726">Sexual differentiation</keyword>
<dbReference type="InterPro" id="IPR038596">
    <property type="entry name" value="Janus_sf"/>
</dbReference>
<reference evidence="13" key="1">
    <citation type="journal article" date="2014" name="PLoS ONE">
        <title>Transcriptome-Based Identification of ABC Transporters in the Western Tarnished Plant Bug Lygus hesperus.</title>
        <authorList>
            <person name="Hull J.J."/>
            <person name="Chaney K."/>
            <person name="Geib S.M."/>
            <person name="Fabrick J.A."/>
            <person name="Brent C.S."/>
            <person name="Walsh D."/>
            <person name="Lavine L.C."/>
        </authorList>
    </citation>
    <scope>NUCLEOTIDE SEQUENCE</scope>
</reference>
<feature type="binding site" evidence="7">
    <location>
        <position position="46"/>
    </location>
    <ligand>
        <name>substrate</name>
    </ligand>
</feature>
<protein>
    <recommendedName>
        <fullName evidence="5">Sex-regulated protein janus-A</fullName>
    </recommendedName>
</protein>
<dbReference type="AlphaFoldDB" id="A0A0A9ZD48"/>
<evidence type="ECO:0000313" key="14">
    <source>
        <dbReference type="EMBL" id="JAQ02766.1"/>
    </source>
</evidence>
<dbReference type="PANTHER" id="PTHR12258">
    <property type="entry name" value="JANUS-A/JANUS-B"/>
    <property type="match status" value="1"/>
</dbReference>
<reference evidence="14" key="3">
    <citation type="journal article" date="2016" name="Gigascience">
        <title>De novo construction of an expanded transcriptome assembly for the western tarnished plant bug, Lygus hesperus.</title>
        <authorList>
            <person name="Tassone E.E."/>
            <person name="Geib S.M."/>
            <person name="Hall B."/>
            <person name="Fabrick J.A."/>
            <person name="Brent C.S."/>
            <person name="Hull J.J."/>
        </authorList>
    </citation>
    <scope>NUCLEOTIDE SEQUENCE</scope>
</reference>
<accession>A0A0A9ZD48</accession>
<dbReference type="EMBL" id="GBHO01003879">
    <property type="protein sequence ID" value="JAG39725.1"/>
    <property type="molecule type" value="Transcribed_RNA"/>
</dbReference>
<dbReference type="FunFam" id="3.50.20.20:FF:000001">
    <property type="entry name" value="14 kDa phosphohistidine phosphatase"/>
    <property type="match status" value="1"/>
</dbReference>
<dbReference type="PANTHER" id="PTHR12258:SF5">
    <property type="entry name" value="BCDNA.GH02250-RELATED"/>
    <property type="match status" value="1"/>
</dbReference>
<dbReference type="EMBL" id="GBHO01031187">
    <property type="protein sequence ID" value="JAG12417.1"/>
    <property type="molecule type" value="Transcribed_RNA"/>
</dbReference>
<organism evidence="13">
    <name type="scientific">Lygus hesperus</name>
    <name type="common">Western plant bug</name>
    <dbReference type="NCBI Taxonomy" id="30085"/>
    <lineage>
        <taxon>Eukaryota</taxon>
        <taxon>Metazoa</taxon>
        <taxon>Ecdysozoa</taxon>
        <taxon>Arthropoda</taxon>
        <taxon>Hexapoda</taxon>
        <taxon>Insecta</taxon>
        <taxon>Pterygota</taxon>
        <taxon>Neoptera</taxon>
        <taxon>Paraneoptera</taxon>
        <taxon>Hemiptera</taxon>
        <taxon>Heteroptera</taxon>
        <taxon>Panheteroptera</taxon>
        <taxon>Cimicomorpha</taxon>
        <taxon>Miridae</taxon>
        <taxon>Mirini</taxon>
        <taxon>Lygus</taxon>
    </lineage>
</organism>
<evidence type="ECO:0000313" key="13">
    <source>
        <dbReference type="EMBL" id="JAG39725.1"/>
    </source>
</evidence>
<dbReference type="GO" id="GO:0007548">
    <property type="term" value="P:sex differentiation"/>
    <property type="evidence" value="ECO:0007669"/>
    <property type="project" value="UniProtKB-KW"/>
</dbReference>
<evidence type="ECO:0000256" key="6">
    <source>
        <dbReference type="PIRSR" id="PIRSR607702-1"/>
    </source>
</evidence>
<comment type="similarity">
    <text evidence="2">Belongs to the janus family.</text>
</comment>
<evidence type="ECO:0000313" key="10">
    <source>
        <dbReference type="EMBL" id="JAG12419.1"/>
    </source>
</evidence>
<dbReference type="InterPro" id="IPR007702">
    <property type="entry name" value="Janus"/>
</dbReference>
<dbReference type="EMBL" id="GBHO01031183">
    <property type="protein sequence ID" value="JAG12421.1"/>
    <property type="molecule type" value="Transcribed_RNA"/>
</dbReference>
<dbReference type="EMBL" id="GBHO01031185">
    <property type="protein sequence ID" value="JAG12419.1"/>
    <property type="molecule type" value="Transcribed_RNA"/>
</dbReference>
<evidence type="ECO:0000313" key="11">
    <source>
        <dbReference type="EMBL" id="JAG12421.1"/>
    </source>
</evidence>
<dbReference type="EMBL" id="GBHO01003881">
    <property type="protein sequence ID" value="JAG39723.1"/>
    <property type="molecule type" value="Transcribed_RNA"/>
</dbReference>
<dbReference type="GO" id="GO:0005829">
    <property type="term" value="C:cytosol"/>
    <property type="evidence" value="ECO:0007669"/>
    <property type="project" value="TreeGrafter"/>
</dbReference>
<evidence type="ECO:0000313" key="15">
    <source>
        <dbReference type="EMBL" id="JAQ13012.1"/>
    </source>
</evidence>
<evidence type="ECO:0000256" key="4">
    <source>
        <dbReference type="ARBA" id="ARBA00022928"/>
    </source>
</evidence>
<evidence type="ECO:0000313" key="9">
    <source>
        <dbReference type="EMBL" id="JAG12418.1"/>
    </source>
</evidence>
<evidence type="ECO:0000256" key="3">
    <source>
        <dbReference type="ARBA" id="ARBA00022782"/>
    </source>
</evidence>
<dbReference type="Pfam" id="PF05005">
    <property type="entry name" value="Ocnus"/>
    <property type="match status" value="1"/>
</dbReference>
<dbReference type="EMBL" id="GDHC01005617">
    <property type="protein sequence ID" value="JAQ13012.1"/>
    <property type="molecule type" value="Transcribed_RNA"/>
</dbReference>
<dbReference type="EMBL" id="GBHO01031186">
    <property type="protein sequence ID" value="JAG12418.1"/>
    <property type="molecule type" value="Transcribed_RNA"/>
</dbReference>
<dbReference type="Gene3D" id="3.50.20.20">
    <property type="entry name" value="Janus/Ocnus"/>
    <property type="match status" value="1"/>
</dbReference>
<dbReference type="GO" id="GO:0101006">
    <property type="term" value="F:protein histidine phosphatase activity"/>
    <property type="evidence" value="ECO:0007669"/>
    <property type="project" value="TreeGrafter"/>
</dbReference>
<evidence type="ECO:0000256" key="2">
    <source>
        <dbReference type="ARBA" id="ARBA00010971"/>
    </source>
</evidence>
<proteinExistence type="inferred from homology"/>
<evidence type="ECO:0000256" key="7">
    <source>
        <dbReference type="PIRSR" id="PIRSR607702-2"/>
    </source>
</evidence>
<gene>
    <name evidence="13" type="primary">janA_9</name>
    <name evidence="14" type="synonym">janA_0</name>
    <name evidence="8" type="synonym">janA_1</name>
    <name evidence="12" type="synonym">janA_10</name>
    <name evidence="11" type="synonym">janA_3</name>
    <name evidence="10" type="synonym">janA_5</name>
    <name evidence="9" type="synonym">janA_6</name>
    <name evidence="11" type="ORF">CM83_61832</name>
    <name evidence="10" type="ORF">CM83_61834</name>
    <name evidence="9" type="ORF">CM83_61835</name>
    <name evidence="8" type="ORF">CM83_61836</name>
    <name evidence="12" type="ORF">CM83_61840</name>
    <name evidence="13" type="ORF">CM83_61841</name>
    <name evidence="15" type="ORF">g.56311</name>
    <name evidence="14" type="ORF">g.56312</name>
</gene>
<sequence>MLVKSFSLFRSIGFRKPRSFLSMMSTPSPLLDQVPDVEIDPEGRFKYVLIRVYAPTTRDGNEPSKMVVRGNARGAYHADIYDETMQTLVKLNLDSECVGGGRIEHHPAQKIIKIYGYSQGFGKADHEISSELVKKAFPDYNVTWSDEGY</sequence>